<dbReference type="Proteomes" id="UP000199752">
    <property type="component" value="Chromosome 8"/>
</dbReference>
<dbReference type="EMBL" id="LN877954">
    <property type="protein sequence ID" value="CUV07602.1"/>
    <property type="molecule type" value="Genomic_DNA"/>
</dbReference>
<name>A0A0S4TJN2_CRYHO</name>
<evidence type="ECO:0000313" key="1">
    <source>
        <dbReference type="EMBL" id="CUV07602.1"/>
    </source>
</evidence>
<gene>
    <name evidence="1" type="ORF">CHUDEA8_550</name>
</gene>
<proteinExistence type="predicted"/>
<reference evidence="1" key="1">
    <citation type="submission" date="2015-08" db="EMBL/GenBank/DDBJ databases">
        <authorList>
            <person name="Babu N.S."/>
            <person name="Beckwith C.J."/>
            <person name="Beseler K.G."/>
            <person name="Brison A."/>
            <person name="Carone J.V."/>
            <person name="Caskin T.P."/>
            <person name="Diamond M."/>
            <person name="Durham M.E."/>
            <person name="Foxe J.M."/>
            <person name="Go M."/>
            <person name="Henderson B.A."/>
            <person name="Jones I.B."/>
            <person name="McGettigan J.A."/>
            <person name="Micheletti S.J."/>
            <person name="Nasrallah M.E."/>
            <person name="Ortiz D."/>
            <person name="Piller C.R."/>
            <person name="Privatt S.R."/>
            <person name="Schneider S.L."/>
            <person name="Sharp S."/>
            <person name="Smith T.C."/>
            <person name="Stanton J.D."/>
            <person name="Ullery H.E."/>
            <person name="Wilson R.J."/>
            <person name="Serrano M.G."/>
            <person name="Buck G."/>
            <person name="Lee V."/>
            <person name="Wang Y."/>
            <person name="Carvalho R."/>
            <person name="Voegtly L."/>
            <person name="Shi R."/>
            <person name="Duckworth R."/>
            <person name="Johnson A."/>
            <person name="Loviza R."/>
            <person name="Walstead R."/>
            <person name="Shah Z."/>
            <person name="Kiflezghi M."/>
            <person name="Wade K."/>
            <person name="Ball S.L."/>
            <person name="Bradley K.W."/>
            <person name="Asai D.J."/>
            <person name="Bowman C.A."/>
            <person name="Russell D.A."/>
            <person name="Pope W.H."/>
            <person name="Jacobs-Sera D."/>
            <person name="Hendrix R.W."/>
            <person name="Hatfull G.F."/>
        </authorList>
    </citation>
    <scope>NUCLEOTIDE SEQUENCE [LARGE SCALE GENOMIC DNA]</scope>
</reference>
<accession>A0A0S4TJN2</accession>
<dbReference type="VEuPathDB" id="CryptoDB:Chro.80070"/>
<dbReference type="VEuPathDB" id="CryptoDB:CHUDEA8_550"/>
<dbReference type="VEuPathDB" id="CryptoDB:GY17_00002801"/>
<organism evidence="1">
    <name type="scientific">Cryptosporidium hominis</name>
    <dbReference type="NCBI Taxonomy" id="237895"/>
    <lineage>
        <taxon>Eukaryota</taxon>
        <taxon>Sar</taxon>
        <taxon>Alveolata</taxon>
        <taxon>Apicomplexa</taxon>
        <taxon>Conoidasida</taxon>
        <taxon>Coccidia</taxon>
        <taxon>Eucoccidiorida</taxon>
        <taxon>Eimeriorina</taxon>
        <taxon>Cryptosporidiidae</taxon>
        <taxon>Cryptosporidium</taxon>
    </lineage>
</organism>
<sequence length="2356" mass="267503">MHSNKRKHRKNKEFTNSWPLTLDHSLMESLTKNVSARETEFLEEVKLYKSRLINSNNSSTTLNSMILQYSDKFPADSFISRLYANPHSILFLFNIIPPLLSCSSTGTPFLSKERSEILTFVIQLLFKSLIKHCQIILSIDKRLDNSLVNLSMSLTHHIQTVFSGNQDLAIMMSSCTSLLIILSNSSANYIRNIVSNFEVVSGNLSYEYDCIRKMASRESIASNNKLFQRLPFQNNLKIGNFISYLRYLEGIANLYLLNVERPNFLTPNKKAAIEKVILSMSPVVLEQMEKLITIYFSQYKPENIFGDYSLFYDGEGARLKFIDFIAPIIIQTSLKWVSASQEISLRRFSELHTSSYFDISKFPNILEMVLLPIRRDQISDEVSDIILNFLESYSAHLSLSNKHSVPISVLSKNILISSLLLSSSMNKDSTIFTLREELSLLNTNLNWLKVLIKYFKIFSHSLVPLLIIFDLMDLPLNSDLEKLEFEDPSIQDLYQEWIEACSTTFLKIVFETISKASRISKVNRATFSAPIMITCGDYHQSKDLKSSVNDQSFIKNNFDIADMRVGLEMDLDLDLDHEIPRIIDDFGQTLGIDYRNDPDLGSGLLFLPETLNVNDNTKLPFNKLSQNNVHNNTSMIPNSIQFTDFKHQHIHHYQHQHQQHLMDVPDFNIQLGSESSHIFQKYRREVHYLMCCLSLITLRGSSEFILLSISAWGSLCNSLRISSSCSSYLEDLLMITNQTKFKPLEECFQKIKNQRENVSDKFADIDEIGLVGIQRYFVWSIVQLGEFPDELYNFEDHSDSYFPKFSHKKSNHLKIRESVRDAVRNAIFFPESPNIANPGFDDNDNNNINNINYHLSTNSSGIIKYILPFYSFQMFLKDIYLHLNGFNLVSYIGSGQIKIKRSILNTNNIQIKSFIVRLESILHAFSAIIKKGLTSFPLRPNATRITEKMGSDDLNRRMYNNEDEIRSLLEMVNASLKIDDEDVINRELNNRELVLGNENDYFEQTRILFDAVMLKIFKVTGEFEGLMDIYLRNCHQRLADQRIMIDDGVRVYERLFRQLLCTLITLLGVSSVWFNDKSILVTLKGLKYIFRSLQLIQEDHFFPLALEQDHVGALALLKLSQNKTCFENEILDYMVVKCMDSFSRLFSDSKQQVEIPSMTFESYLILLTSLGICISHIISDVDKDHLSFYSCTNSPKSISATTSSSVSASNVGNNKEHLHLFKKLQKWKKYTGMVLEKYLYLLDRLIEIYNVKIMDQDSFKNMDGNNGNCNHNKNKIPVTDDEICQIYNLLLVTYMLFCGLEAFFSSIFPCKYRPYSYVILTIGAEKFSHLNILEYSKRLFESESNLKSSIAAKILKGASNYILGLFSKEFYSRIRIILRLSCAISPSWLQVLYHPYTCIISCILQLPFLSMNNINGEGGGSDLLLGLYRYIGYDEFQFLSMDTPFGNLRGCVGVMGGHIITNSSGNSNNSNLNMSISSSSGGSTSINIINNNNNISNSGNSHNNSNNNNINIKNNNNNINNNTINNNNNSGIGIGGIIAGITANNGVMIPNIQRGRDLGSKCNCCFNGENEGFGSNGIIKKGLHPIITLIYKLLLFNRGLNVDAISITKLLQSNFRGLGNFSVGGSVITGGTGAGVGVGTGIEVGLSGWSPSSSSTLGFVSNGGNNQKYLKDVFNMLKGDLMFYRGDGGNCHNGDNHNDDNNNNAFSKVCICNYVPNIFLPLSVMMLRVPYFTLKGKQKFLDPILSFINSFKTFNVHPIIQFLSYYSVSVSTLTSINRDDYKLQDSTGYFRYFKKDSGLQDVNKLDTFCMYVNQMSNLDGNLRMNNSRIDDHCSCLEYHDGVCLTLLLLLQNLTNLSVTNDNCYPGQGGGNTGMGILGGCNGAYNVNTSFIKIVGTPIRANLEVFIEYVISRCIVTLLICIGAQNCNIKRRVEKERIMNYYNNNNNNPIEMNLNDYNTYNEGSNGALSSIKSIFNENNNSSRRIFNQGGPVVDRGMIITTPGSETIQNIGINGGGISMNGTGSYSMLCGNNGNNSNNNNMNMNNVNNNSMSFSGESIYDMEPDQIKDELKQNEINERFIPQKLLSNQRWVVITIKYLLGTEFTSRINKQQIERLFTSSVWGVELTTTILLAILESYCDSESFSILSDILILIRQLLNKKRFRNLLEASFCRLPIRMLIHSANISTHYPMLHFPLTNGIKMNDYFLRRDFEKNLTKNHGSNYHQKSKSSLIACTVRQFVYRLLEENFFLNSNMMDMGFSHNGNNGNGNMNIFDFNSGNFGKNFVNNEEFSHMHEDMSFGGNVNYKLPYILKSSFTSDVIKDFIQQIVSVSVSQTNKTKFRQILKEFCVKSVCKRMDE</sequence>
<dbReference type="PANTHER" id="PTHR42264">
    <property type="entry name" value="EPHRIN_REC_LIKE DOMAIN-CONTAINING PROTEIN"/>
    <property type="match status" value="1"/>
</dbReference>
<dbReference type="VEuPathDB" id="CryptoDB:ChTU502y2012_409g0270"/>
<protein>
    <submittedName>
        <fullName evidence="1">Uncharacterized protein</fullName>
    </submittedName>
</protein>